<dbReference type="CDD" id="cd03784">
    <property type="entry name" value="GT1_Gtf-like"/>
    <property type="match status" value="1"/>
</dbReference>
<evidence type="ECO:0000313" key="7">
    <source>
        <dbReference type="Proteomes" id="UP001610818"/>
    </source>
</evidence>
<dbReference type="InterPro" id="IPR048284">
    <property type="entry name" value="EryCIII-like_N"/>
</dbReference>
<keyword evidence="3" id="KW-0808">Transferase</keyword>
<organism evidence="6 7">
    <name type="scientific">Streptomyces longisporoflavus</name>
    <dbReference type="NCBI Taxonomy" id="28044"/>
    <lineage>
        <taxon>Bacteria</taxon>
        <taxon>Bacillati</taxon>
        <taxon>Actinomycetota</taxon>
        <taxon>Actinomycetes</taxon>
        <taxon>Kitasatosporales</taxon>
        <taxon>Streptomycetaceae</taxon>
        <taxon>Streptomyces</taxon>
    </lineage>
</organism>
<protein>
    <submittedName>
        <fullName evidence="6">Glycosyltransferase</fullName>
    </submittedName>
</protein>
<evidence type="ECO:0000313" key="6">
    <source>
        <dbReference type="EMBL" id="MFH8544693.1"/>
    </source>
</evidence>
<evidence type="ECO:0000259" key="5">
    <source>
        <dbReference type="Pfam" id="PF21036"/>
    </source>
</evidence>
<dbReference type="SUPFAM" id="SSF53756">
    <property type="entry name" value="UDP-Glycosyltransferase/glycogen phosphorylase"/>
    <property type="match status" value="1"/>
</dbReference>
<reference evidence="6 7" key="1">
    <citation type="submission" date="2024-10" db="EMBL/GenBank/DDBJ databases">
        <title>The Natural Products Discovery Center: Release of the First 8490 Sequenced Strains for Exploring Actinobacteria Biosynthetic Diversity.</title>
        <authorList>
            <person name="Kalkreuter E."/>
            <person name="Kautsar S.A."/>
            <person name="Yang D."/>
            <person name="Bader C.D."/>
            <person name="Teijaro C.N."/>
            <person name="Fluegel L."/>
            <person name="Davis C.M."/>
            <person name="Simpson J.R."/>
            <person name="Lauterbach L."/>
            <person name="Steele A.D."/>
            <person name="Gui C."/>
            <person name="Meng S."/>
            <person name="Li G."/>
            <person name="Viehrig K."/>
            <person name="Ye F."/>
            <person name="Su P."/>
            <person name="Kiefer A.F."/>
            <person name="Nichols A."/>
            <person name="Cepeda A.J."/>
            <person name="Yan W."/>
            <person name="Fan B."/>
            <person name="Jiang Y."/>
            <person name="Adhikari A."/>
            <person name="Zheng C.-J."/>
            <person name="Schuster L."/>
            <person name="Cowan T.M."/>
            <person name="Smanski M.J."/>
            <person name="Chevrette M.G."/>
            <person name="De Carvalho L.P.S."/>
            <person name="Shen B."/>
        </authorList>
    </citation>
    <scope>NUCLEOTIDE SEQUENCE [LARGE SCALE GENOMIC DNA]</scope>
    <source>
        <strain evidence="6 7">NPDC017990</strain>
    </source>
</reference>
<sequence length="377" mass="39210">MRILFSGTPAYGHLLPLLPLERAARKEGHETAVLTHGSMADVVAPAKVLPAGASLEEIMLEVHRRTGANAATDMSAATVGEFFGGARVDLGIDEALAAARQFRPDLVVSDYVDYLGPAVAAALGVPWASHAVGIAVEASQREAMQAFAAERMRKRGITPTDPVATVDPWPACLQQDDWTAAPDRIALRPAAHEAETETGSWSRPEFPGREHLPRVLVTLGTIVDDADTLAAIVDSLGAHDVNTIVAVNPAADTDSLSVDTSRVHLAGFVPMSRLLDGVDVVVSSGGAGTVLAALSSGTPMVILPLGLDKPVNAERTANIGAAVVATEPRAVGEAVSRVLADPTYAKAATTASQLIAEMHTAEDVLGMLLARFAPAGR</sequence>
<evidence type="ECO:0000256" key="2">
    <source>
        <dbReference type="ARBA" id="ARBA00022676"/>
    </source>
</evidence>
<dbReference type="InterPro" id="IPR002213">
    <property type="entry name" value="UDP_glucos_trans"/>
</dbReference>
<keyword evidence="2" id="KW-0328">Glycosyltransferase</keyword>
<comment type="caution">
    <text evidence="6">The sequence shown here is derived from an EMBL/GenBank/DDBJ whole genome shotgun (WGS) entry which is preliminary data.</text>
</comment>
<accession>A0ABW7QI96</accession>
<dbReference type="Pfam" id="PF06722">
    <property type="entry name" value="EryCIII-like_C"/>
    <property type="match status" value="1"/>
</dbReference>
<feature type="domain" description="Erythromycin biosynthesis protein CIII-like C-terminal" evidence="4">
    <location>
        <begin position="232"/>
        <end position="358"/>
    </location>
</feature>
<dbReference type="Pfam" id="PF21036">
    <property type="entry name" value="EryCIII-like_N"/>
    <property type="match status" value="1"/>
</dbReference>
<dbReference type="RefSeq" id="WP_397708712.1">
    <property type="nucleotide sequence ID" value="NZ_JBIRGN010000001.1"/>
</dbReference>
<proteinExistence type="inferred from homology"/>
<keyword evidence="7" id="KW-1185">Reference proteome</keyword>
<dbReference type="EMBL" id="JBIRGQ010000001">
    <property type="protein sequence ID" value="MFH8544693.1"/>
    <property type="molecule type" value="Genomic_DNA"/>
</dbReference>
<comment type="similarity">
    <text evidence="1">Belongs to the glycosyltransferase 28 family.</text>
</comment>
<dbReference type="InterPro" id="IPR050426">
    <property type="entry name" value="Glycosyltransferase_28"/>
</dbReference>
<evidence type="ECO:0000259" key="4">
    <source>
        <dbReference type="Pfam" id="PF06722"/>
    </source>
</evidence>
<dbReference type="InterPro" id="IPR010610">
    <property type="entry name" value="EryCIII-like_C"/>
</dbReference>
<name>A0ABW7QI96_9ACTN</name>
<dbReference type="PANTHER" id="PTHR48050">
    <property type="entry name" value="STEROL 3-BETA-GLUCOSYLTRANSFERASE"/>
    <property type="match status" value="1"/>
</dbReference>
<gene>
    <name evidence="6" type="ORF">ACH4F9_06740</name>
</gene>
<dbReference type="PANTHER" id="PTHR48050:SF13">
    <property type="entry name" value="STEROL 3-BETA-GLUCOSYLTRANSFERASE UGT80A2"/>
    <property type="match status" value="1"/>
</dbReference>
<dbReference type="Gene3D" id="3.40.50.2000">
    <property type="entry name" value="Glycogen Phosphorylase B"/>
    <property type="match status" value="2"/>
</dbReference>
<feature type="domain" description="Erythromycin biosynthesis protein CIII-like N-terminal" evidence="5">
    <location>
        <begin position="23"/>
        <end position="177"/>
    </location>
</feature>
<dbReference type="Proteomes" id="UP001610818">
    <property type="component" value="Unassembled WGS sequence"/>
</dbReference>
<evidence type="ECO:0000256" key="1">
    <source>
        <dbReference type="ARBA" id="ARBA00006962"/>
    </source>
</evidence>
<evidence type="ECO:0000256" key="3">
    <source>
        <dbReference type="ARBA" id="ARBA00022679"/>
    </source>
</evidence>